<keyword evidence="4" id="KW-1185">Reference proteome</keyword>
<sequence>MPIKGRPLPRFSIPRLLFHPFHSFPRRPRGAVDSSHSHDEVPKRVPRCIGYDVISSCCCYSCCTPRPPPTSANAKRTGKWYGQTANSTLKIKRVVCFVHGSCSKDATESEDKSYLSKKYKQFFDDCKRYFIIEAVSLEKVEIEFRDHTFDKVAGAGFSYGVKESFTCKNNIATASASDLQYSIDNEQDATSNELYCKFTLTATNNPKNMDNAHQSFPDKVTSLKITRPETIEGLSFPRFKYPCDWNKPIFINTNDVEKDEEKEVLMSVNNDADRQCKTDYINWYKEDEASDWVKIKNNFDCNAGTITAVKFEDGSTVTVKLETGKTKCTKKKCAQCACTFCDGHNESRPNFTSPIDETCAKMTCPNKMLVYTSPTVFKVHAKQTIDCTVEKKWEGFDNDIVNITCIDEVRCSELNPIKTDCSGVTAAGKNCTEALLTDSGARVCDDKETRFQRPGEQEQLNVKSFECDTATGNWKATLADNKTSEPGAGTNVYCMLDIKLDDVSDPMSEPMRGGGGLKGGQLIAIIVGVAFVAVIIVIVVVLCLRRYFKMKGNRDEMKSVSVTGRGDKKSKKKKTWNLGGKSSGSKTSEQRGVPPAVGPDTGKPDKPAELIDIKLDSEKRETEKEGKAKDAPSVVNTVTGTTFDKSKVDQATGKSARSATGTGSKVDGKPKKKLKVKDGKVELDKHGRGMTDDDDYNIDEGVKPVDSVDKNKKPYAPEVDPRKKMINVTVTEDEDGRIQQKNKPQPF</sequence>
<feature type="compositionally biased region" description="Basic and acidic residues" evidence="1">
    <location>
        <begin position="700"/>
        <end position="712"/>
    </location>
</feature>
<organism evidence="3 4">
    <name type="scientific">Pristionchus pacificus</name>
    <name type="common">Parasitic nematode worm</name>
    <dbReference type="NCBI Taxonomy" id="54126"/>
    <lineage>
        <taxon>Eukaryota</taxon>
        <taxon>Metazoa</taxon>
        <taxon>Ecdysozoa</taxon>
        <taxon>Nematoda</taxon>
        <taxon>Chromadorea</taxon>
        <taxon>Rhabditida</taxon>
        <taxon>Rhabditina</taxon>
        <taxon>Diplogasteromorpha</taxon>
        <taxon>Diplogasteroidea</taxon>
        <taxon>Neodiplogasteridae</taxon>
        <taxon>Pristionchus</taxon>
    </lineage>
</organism>
<evidence type="ECO:0000313" key="4">
    <source>
        <dbReference type="Proteomes" id="UP000005239"/>
    </source>
</evidence>
<dbReference type="AlphaFoldDB" id="A0A2A6CC71"/>
<feature type="compositionally biased region" description="Basic and acidic residues" evidence="1">
    <location>
        <begin position="676"/>
        <end position="691"/>
    </location>
</feature>
<keyword evidence="2" id="KW-0812">Transmembrane</keyword>
<proteinExistence type="predicted"/>
<name>A0A2A6CC71_PRIPA</name>
<reference evidence="3" key="2">
    <citation type="submission" date="2022-06" db="UniProtKB">
        <authorList>
            <consortium name="EnsemblMetazoa"/>
        </authorList>
    </citation>
    <scope>IDENTIFICATION</scope>
    <source>
        <strain evidence="3">PS312</strain>
    </source>
</reference>
<feature type="compositionally biased region" description="Polar residues" evidence="1">
    <location>
        <begin position="652"/>
        <end position="663"/>
    </location>
</feature>
<evidence type="ECO:0000313" key="3">
    <source>
        <dbReference type="EnsemblMetazoa" id="PPA39409.1"/>
    </source>
</evidence>
<accession>A0A8R1UXJ2</accession>
<feature type="compositionally biased region" description="Polar residues" evidence="1">
    <location>
        <begin position="634"/>
        <end position="643"/>
    </location>
</feature>
<feature type="region of interest" description="Disordered" evidence="1">
    <location>
        <begin position="557"/>
        <end position="723"/>
    </location>
</feature>
<reference evidence="4" key="1">
    <citation type="journal article" date="2008" name="Nat. Genet.">
        <title>The Pristionchus pacificus genome provides a unique perspective on nematode lifestyle and parasitism.</title>
        <authorList>
            <person name="Dieterich C."/>
            <person name="Clifton S.W."/>
            <person name="Schuster L.N."/>
            <person name="Chinwalla A."/>
            <person name="Delehaunty K."/>
            <person name="Dinkelacker I."/>
            <person name="Fulton L."/>
            <person name="Fulton R."/>
            <person name="Godfrey J."/>
            <person name="Minx P."/>
            <person name="Mitreva M."/>
            <person name="Roeseler W."/>
            <person name="Tian H."/>
            <person name="Witte H."/>
            <person name="Yang S.P."/>
            <person name="Wilson R.K."/>
            <person name="Sommer R.J."/>
        </authorList>
    </citation>
    <scope>NUCLEOTIDE SEQUENCE [LARGE SCALE GENOMIC DNA]</scope>
    <source>
        <strain evidence="4">PS312</strain>
    </source>
</reference>
<dbReference type="EnsemblMetazoa" id="PPA39409.1">
    <property type="protein sequence ID" value="PPA39409.1"/>
    <property type="gene ID" value="WBGene00277778"/>
</dbReference>
<feature type="compositionally biased region" description="Basic and acidic residues" evidence="1">
    <location>
        <begin position="602"/>
        <end position="630"/>
    </location>
</feature>
<protein>
    <submittedName>
        <fullName evidence="3">Uncharacterized protein</fullName>
    </submittedName>
</protein>
<evidence type="ECO:0000256" key="2">
    <source>
        <dbReference type="SAM" id="Phobius"/>
    </source>
</evidence>
<gene>
    <name evidence="3" type="primary">WBGene00277778</name>
</gene>
<feature type="transmembrane region" description="Helical" evidence="2">
    <location>
        <begin position="522"/>
        <end position="544"/>
    </location>
</feature>
<evidence type="ECO:0000256" key="1">
    <source>
        <dbReference type="SAM" id="MobiDB-lite"/>
    </source>
</evidence>
<dbReference type="Proteomes" id="UP000005239">
    <property type="component" value="Unassembled WGS sequence"/>
</dbReference>
<accession>A0A2A6CC71</accession>
<keyword evidence="2" id="KW-0472">Membrane</keyword>
<keyword evidence="2" id="KW-1133">Transmembrane helix</keyword>